<comment type="caution">
    <text evidence="1">The sequence shown here is derived from an EMBL/GenBank/DDBJ whole genome shotgun (WGS) entry which is preliminary data.</text>
</comment>
<proteinExistence type="predicted"/>
<reference evidence="1 2" key="1">
    <citation type="journal article" date="2013" name="Proc. Natl. Acad. Sci. U.S.A.">
        <title>The king cobra genome reveals dynamic gene evolution and adaptation in the snake venom system.</title>
        <authorList>
            <person name="Vonk F.J."/>
            <person name="Casewell N.R."/>
            <person name="Henkel C.V."/>
            <person name="Heimberg A.M."/>
            <person name="Jansen H.J."/>
            <person name="McCleary R.J."/>
            <person name="Kerkkamp H.M."/>
            <person name="Vos R.A."/>
            <person name="Guerreiro I."/>
            <person name="Calvete J.J."/>
            <person name="Wuster W."/>
            <person name="Woods A.E."/>
            <person name="Logan J.M."/>
            <person name="Harrison R.A."/>
            <person name="Castoe T.A."/>
            <person name="de Koning A.P."/>
            <person name="Pollock D.D."/>
            <person name="Yandell M."/>
            <person name="Calderon D."/>
            <person name="Renjifo C."/>
            <person name="Currier R.B."/>
            <person name="Salgado D."/>
            <person name="Pla D."/>
            <person name="Sanz L."/>
            <person name="Hyder A.S."/>
            <person name="Ribeiro J.M."/>
            <person name="Arntzen J.W."/>
            <person name="van den Thillart G.E."/>
            <person name="Boetzer M."/>
            <person name="Pirovano W."/>
            <person name="Dirks R.P."/>
            <person name="Spaink H.P."/>
            <person name="Duboule D."/>
            <person name="McGlinn E."/>
            <person name="Kini R.M."/>
            <person name="Richardson M.K."/>
        </authorList>
    </citation>
    <scope>NUCLEOTIDE SEQUENCE</scope>
    <source>
        <tissue evidence="1">Blood</tissue>
    </source>
</reference>
<dbReference type="EMBL" id="AZIM01001565">
    <property type="protein sequence ID" value="ETE66414.1"/>
    <property type="molecule type" value="Genomic_DNA"/>
</dbReference>
<feature type="non-terminal residue" evidence="1">
    <location>
        <position position="1"/>
    </location>
</feature>
<protein>
    <submittedName>
        <fullName evidence="1">Uncharacterized protein</fullName>
    </submittedName>
</protein>
<organism evidence="1 2">
    <name type="scientific">Ophiophagus hannah</name>
    <name type="common">King cobra</name>
    <name type="synonym">Naja hannah</name>
    <dbReference type="NCBI Taxonomy" id="8665"/>
    <lineage>
        <taxon>Eukaryota</taxon>
        <taxon>Metazoa</taxon>
        <taxon>Chordata</taxon>
        <taxon>Craniata</taxon>
        <taxon>Vertebrata</taxon>
        <taxon>Euteleostomi</taxon>
        <taxon>Lepidosauria</taxon>
        <taxon>Squamata</taxon>
        <taxon>Bifurcata</taxon>
        <taxon>Unidentata</taxon>
        <taxon>Episquamata</taxon>
        <taxon>Toxicofera</taxon>
        <taxon>Serpentes</taxon>
        <taxon>Colubroidea</taxon>
        <taxon>Elapidae</taxon>
        <taxon>Elapinae</taxon>
        <taxon>Ophiophagus</taxon>
    </lineage>
</organism>
<evidence type="ECO:0000313" key="2">
    <source>
        <dbReference type="Proteomes" id="UP000018936"/>
    </source>
</evidence>
<dbReference type="Proteomes" id="UP000018936">
    <property type="component" value="Unassembled WGS sequence"/>
</dbReference>
<keyword evidence="2" id="KW-1185">Reference proteome</keyword>
<dbReference type="AlphaFoldDB" id="V8NVZ5"/>
<sequence length="77" mass="8989">MYAAAYITTKKLGLKIQKNQRGKKGKPKWKIRNLKQGQLKNKQIKSSLAARYHLENKEIAVVIEELKQREQKGCCKY</sequence>
<name>V8NVZ5_OPHHA</name>
<evidence type="ECO:0000313" key="1">
    <source>
        <dbReference type="EMBL" id="ETE66414.1"/>
    </source>
</evidence>
<accession>V8NVZ5</accession>
<gene>
    <name evidence="1" type="ORF">L345_07806</name>
</gene>